<dbReference type="RefSeq" id="WP_225550920.1">
    <property type="nucleotide sequence ID" value="NZ_JADEYP010000001.1"/>
</dbReference>
<evidence type="ECO:0008006" key="4">
    <source>
        <dbReference type="Google" id="ProtNLM"/>
    </source>
</evidence>
<evidence type="ECO:0000313" key="2">
    <source>
        <dbReference type="EMBL" id="MCA5003593.1"/>
    </source>
</evidence>
<comment type="caution">
    <text evidence="2">The sequence shown here is derived from an EMBL/GenBank/DDBJ whole genome shotgun (WGS) entry which is preliminary data.</text>
</comment>
<proteinExistence type="predicted"/>
<dbReference type="Proteomes" id="UP001165302">
    <property type="component" value="Unassembled WGS sequence"/>
</dbReference>
<accession>A0ABS7Z093</accession>
<protein>
    <recommendedName>
        <fullName evidence="4">DUF5689 domain-containing protein</fullName>
    </recommendedName>
</protein>
<name>A0ABS7Z093_9SPHI</name>
<keyword evidence="1" id="KW-0732">Signal</keyword>
<dbReference type="EMBL" id="JADEYP010000001">
    <property type="protein sequence ID" value="MCA5003593.1"/>
    <property type="molecule type" value="Genomic_DNA"/>
</dbReference>
<sequence>MKISTKYILLTLVAIASAVFYTCKNPFDGIEVLADSNIYGNTPTGVVFINANSSNPTPIGDFNVTISGTNADKVINDIGKKEFKVVGGMLSLALQEGVKPTKAAPIQFHISAVMEGYVPISQTITLTHDSLSVHMVKMVQLSNLPAGTAAVVANSTTLSGNVTTEEKTFSLPSTTAKPESAAIALQTGTQFLSQTGAPLTGGAVTSNIVQFSATNSAAVQAIPGGLSAQNLVDQNGNKINAGSFVTAGLLAIDMKVGNQSVKNFSKPLQVDMEVSNSIINPTTGAALKVGDQIPVWSLDEDKGVWKRESTSTVINKNGKLVAPFEVPHLSYWSLNFLVENCAQTTTLTVNANAAAANREYELRVLNQNGQLISGDASRMFTFKSGANTITLEKLPNSSVKIEVIETASKTKVAESASFNPCSGQPAAITLNASTVDLVNVKLDLTGKCPAKSTTVLPTATISLYKMSGTSKEYVSVVRIENGVGNLQLINNTKYFIEITFDGKKYASEFDFKKSDTALPAREGLVGQIKYDASTNSSTLVATFNVPNCN</sequence>
<feature type="signal peptide" evidence="1">
    <location>
        <begin position="1"/>
        <end position="21"/>
    </location>
</feature>
<keyword evidence="3" id="KW-1185">Reference proteome</keyword>
<reference evidence="2" key="1">
    <citation type="submission" date="2020-10" db="EMBL/GenBank/DDBJ databases">
        <authorList>
            <person name="Lu T."/>
            <person name="Wang Q."/>
            <person name="Han X."/>
        </authorList>
    </citation>
    <scope>NUCLEOTIDE SEQUENCE</scope>
    <source>
        <strain evidence="2">WQ 366</strain>
    </source>
</reference>
<evidence type="ECO:0000313" key="3">
    <source>
        <dbReference type="Proteomes" id="UP001165302"/>
    </source>
</evidence>
<organism evidence="2 3">
    <name type="scientific">Sphingobacterium bovistauri</name>
    <dbReference type="NCBI Taxonomy" id="2781959"/>
    <lineage>
        <taxon>Bacteria</taxon>
        <taxon>Pseudomonadati</taxon>
        <taxon>Bacteroidota</taxon>
        <taxon>Sphingobacteriia</taxon>
        <taxon>Sphingobacteriales</taxon>
        <taxon>Sphingobacteriaceae</taxon>
        <taxon>Sphingobacterium</taxon>
    </lineage>
</organism>
<feature type="chain" id="PRO_5047054835" description="DUF5689 domain-containing protein" evidence="1">
    <location>
        <begin position="22"/>
        <end position="549"/>
    </location>
</feature>
<evidence type="ECO:0000256" key="1">
    <source>
        <dbReference type="SAM" id="SignalP"/>
    </source>
</evidence>
<gene>
    <name evidence="2" type="ORF">IPZ78_00350</name>
</gene>